<dbReference type="PRINTS" id="PR00380">
    <property type="entry name" value="KINESINHEAVY"/>
</dbReference>
<dbReference type="SMART" id="SM00129">
    <property type="entry name" value="KISc"/>
    <property type="match status" value="1"/>
</dbReference>
<dbReference type="Proteomes" id="UP000751190">
    <property type="component" value="Unassembled WGS sequence"/>
</dbReference>
<feature type="transmembrane region" description="Helical" evidence="6">
    <location>
        <begin position="848"/>
        <end position="869"/>
    </location>
</feature>
<accession>A0A8J5XC37</accession>
<sequence length="1062" mass="113743">MDRTGRVVVEPGALPGSVMTALQPRAIVTNVELPGGPKRKTRPKATAVVVAIRIRPLAEWIERYARSMPSLDGQPQVALIAPPGSRDARARDGGHKLYAFDHVFDPGNQEEIYDTLGRQCLDHALQGFNASVFAYGMTGSGKTHTMMGTPDDPGVIMRVCEGLFGPEFDGWSVEVSFLEIYNEQVIDLLSPTQLAPVQRGEAVRIKQSGGREASPALGRTFVASTRKASSVHTMKGLTVREHPQFGVYVEGLVRVAVTSAADIDQLLAQGTKMRAVASTNMNSTSSRSHAVVQLFVAEGSSGDKVAQLNLIDLAGSENAKRADTSGTRLKEGQNINKSLFVLGQCIAILAGADGVSDFAQRHGTGANGELLDAASARVTAAARYVPYRDSTLTWILKECLGGNSKTCMLCTLSADEANHEQSLSTLKYADHAKRIKTKPVVNEDTTKKVIRALQTEIKDLANELKQTGEHATLAAPLRTSFATQTAIGRMDEAQQLLATLHLISMTREEKLQLADKLNAQRKQMLLELGIAVDDEPVRTRREARESLARRSERDARASARDSTRSITQPTMLPPLPRRPAPFLTNLSADPQQTGKLVFYLKAGFTHIGREMAPEAALAPAVDAPTPRAAGSAKPKPQATAVGSAAPVVGAAHCIVLNSNAIRPRHARVHNANGVCSISPEVGAAVFINGKLLGSGWHADARVRGADESGDDDGEVELGSTSQGYVLEHGDRVILGSHHVFVFQHPSVREAAKATAAAEGGGEVGSTSSDGGEAIDATWEEAIAELEAKRSFDLAVLMFQAYLSDELGSLFDGEIELFTDVNALSDLILVDRELLGADAAVPTRLVTQALRTMLVVLAAANLWFEFFSLLSLQVIRPLELVISAEMLALIVLLLGGLTSVKVVLWSVPALMSNSTLVFLETLAGAYEASRSERSKQPLGQFFGFSLFVAGLVHAAWTQAFVRELVYEVLGTVLCLPPPEKRARRSSSYGGARSSAYGSGPYVRFEDDEYEDESSSGGGDDVQQGRALPRQPVRAPSRGIGAAAAGAARASYLKQTQSMRNHAC</sequence>
<dbReference type="GO" id="GO:0007018">
    <property type="term" value="P:microtubule-based movement"/>
    <property type="evidence" value="ECO:0007669"/>
    <property type="project" value="InterPro"/>
</dbReference>
<dbReference type="InterPro" id="IPR019821">
    <property type="entry name" value="Kinesin_motor_CS"/>
</dbReference>
<dbReference type="SUPFAM" id="SSF52540">
    <property type="entry name" value="P-loop containing nucleoside triphosphate hydrolases"/>
    <property type="match status" value="1"/>
</dbReference>
<protein>
    <recommendedName>
        <fullName evidence="7">Kinesin motor domain-containing protein</fullName>
    </recommendedName>
</protein>
<feature type="coiled-coil region" evidence="4">
    <location>
        <begin position="443"/>
        <end position="470"/>
    </location>
</feature>
<reference evidence="8" key="1">
    <citation type="submission" date="2021-05" db="EMBL/GenBank/DDBJ databases">
        <title>The genome of the haptophyte Pavlova lutheri (Diacronema luteri, Pavlovales) - a model for lipid biosynthesis in eukaryotic algae.</title>
        <authorList>
            <person name="Hulatt C.J."/>
            <person name="Posewitz M.C."/>
        </authorList>
    </citation>
    <scope>NUCLEOTIDE SEQUENCE</scope>
    <source>
        <strain evidence="8">NIVA-4/92</strain>
    </source>
</reference>
<evidence type="ECO:0000256" key="5">
    <source>
        <dbReference type="SAM" id="MobiDB-lite"/>
    </source>
</evidence>
<keyword evidence="4" id="KW-0175">Coiled coil</keyword>
<name>A0A8J5XC37_DIALT</name>
<keyword evidence="3" id="KW-0505">Motor protein</keyword>
<organism evidence="8 9">
    <name type="scientific">Diacronema lutheri</name>
    <name type="common">Unicellular marine alga</name>
    <name type="synonym">Monochrysis lutheri</name>
    <dbReference type="NCBI Taxonomy" id="2081491"/>
    <lineage>
        <taxon>Eukaryota</taxon>
        <taxon>Haptista</taxon>
        <taxon>Haptophyta</taxon>
        <taxon>Pavlovophyceae</taxon>
        <taxon>Pavlovales</taxon>
        <taxon>Pavlovaceae</taxon>
        <taxon>Diacronema</taxon>
    </lineage>
</organism>
<dbReference type="OrthoDB" id="3176171at2759"/>
<keyword evidence="6" id="KW-1133">Transmembrane helix</keyword>
<comment type="similarity">
    <text evidence="3">Belongs to the TRAFAC class myosin-kinesin ATPase superfamily. Kinesin family.</text>
</comment>
<dbReference type="InterPro" id="IPR027417">
    <property type="entry name" value="P-loop_NTPase"/>
</dbReference>
<keyword evidence="1 3" id="KW-0547">Nucleotide-binding</keyword>
<gene>
    <name evidence="8" type="ORF">KFE25_004712</name>
</gene>
<evidence type="ECO:0000256" key="3">
    <source>
        <dbReference type="PROSITE-ProRule" id="PRU00283"/>
    </source>
</evidence>
<evidence type="ECO:0000256" key="1">
    <source>
        <dbReference type="ARBA" id="ARBA00022741"/>
    </source>
</evidence>
<dbReference type="Gene3D" id="3.40.850.10">
    <property type="entry name" value="Kinesin motor domain"/>
    <property type="match status" value="1"/>
</dbReference>
<dbReference type="EMBL" id="JAGTXO010000019">
    <property type="protein sequence ID" value="KAG8462736.1"/>
    <property type="molecule type" value="Genomic_DNA"/>
</dbReference>
<dbReference type="PROSITE" id="PS00411">
    <property type="entry name" value="KINESIN_MOTOR_1"/>
    <property type="match status" value="1"/>
</dbReference>
<evidence type="ECO:0000313" key="8">
    <source>
        <dbReference type="EMBL" id="KAG8462736.1"/>
    </source>
</evidence>
<keyword evidence="2 3" id="KW-0067">ATP-binding</keyword>
<evidence type="ECO:0000313" key="9">
    <source>
        <dbReference type="Proteomes" id="UP000751190"/>
    </source>
</evidence>
<dbReference type="GO" id="GO:0003777">
    <property type="term" value="F:microtubule motor activity"/>
    <property type="evidence" value="ECO:0007669"/>
    <property type="project" value="InterPro"/>
</dbReference>
<keyword evidence="9" id="KW-1185">Reference proteome</keyword>
<evidence type="ECO:0000256" key="6">
    <source>
        <dbReference type="SAM" id="Phobius"/>
    </source>
</evidence>
<keyword evidence="6" id="KW-0812">Transmembrane</keyword>
<evidence type="ECO:0000259" key="7">
    <source>
        <dbReference type="PROSITE" id="PS50067"/>
    </source>
</evidence>
<evidence type="ECO:0000256" key="2">
    <source>
        <dbReference type="ARBA" id="ARBA00022840"/>
    </source>
</evidence>
<dbReference type="AlphaFoldDB" id="A0A8J5XC37"/>
<feature type="binding site" evidence="3">
    <location>
        <begin position="136"/>
        <end position="143"/>
    </location>
    <ligand>
        <name>ATP</name>
        <dbReference type="ChEBI" id="CHEBI:30616"/>
    </ligand>
</feature>
<feature type="compositionally biased region" description="Basic and acidic residues" evidence="5">
    <location>
        <begin position="539"/>
        <end position="563"/>
    </location>
</feature>
<comment type="caution">
    <text evidence="8">The sequence shown here is derived from an EMBL/GenBank/DDBJ whole genome shotgun (WGS) entry which is preliminary data.</text>
</comment>
<evidence type="ECO:0000256" key="4">
    <source>
        <dbReference type="SAM" id="Coils"/>
    </source>
</evidence>
<feature type="domain" description="Kinesin motor" evidence="7">
    <location>
        <begin position="47"/>
        <end position="435"/>
    </location>
</feature>
<dbReference type="InterPro" id="IPR001752">
    <property type="entry name" value="Kinesin_motor_dom"/>
</dbReference>
<dbReference type="InterPro" id="IPR036961">
    <property type="entry name" value="Kinesin_motor_dom_sf"/>
</dbReference>
<feature type="compositionally biased region" description="Low complexity" evidence="5">
    <location>
        <begin position="984"/>
        <end position="998"/>
    </location>
</feature>
<dbReference type="Pfam" id="PF00225">
    <property type="entry name" value="Kinesin"/>
    <property type="match status" value="1"/>
</dbReference>
<keyword evidence="6" id="KW-0472">Membrane</keyword>
<feature type="region of interest" description="Disordered" evidence="5">
    <location>
        <begin position="978"/>
        <end position="1040"/>
    </location>
</feature>
<dbReference type="GO" id="GO:0005524">
    <property type="term" value="F:ATP binding"/>
    <property type="evidence" value="ECO:0007669"/>
    <property type="project" value="UniProtKB-UniRule"/>
</dbReference>
<dbReference type="GO" id="GO:0008017">
    <property type="term" value="F:microtubule binding"/>
    <property type="evidence" value="ECO:0007669"/>
    <property type="project" value="InterPro"/>
</dbReference>
<proteinExistence type="inferred from homology"/>
<dbReference type="Gene3D" id="2.60.200.20">
    <property type="match status" value="1"/>
</dbReference>
<dbReference type="PANTHER" id="PTHR47117">
    <property type="entry name" value="STAR-RELATED LIPID TRANSFER PROTEIN 9"/>
    <property type="match status" value="1"/>
</dbReference>
<dbReference type="PROSITE" id="PS50067">
    <property type="entry name" value="KINESIN_MOTOR_2"/>
    <property type="match status" value="1"/>
</dbReference>
<feature type="region of interest" description="Disordered" evidence="5">
    <location>
        <begin position="539"/>
        <end position="576"/>
    </location>
</feature>